<dbReference type="EMBL" id="BLAH01000083">
    <property type="protein sequence ID" value="GES37210.1"/>
    <property type="molecule type" value="Genomic_DNA"/>
</dbReference>
<feature type="region of interest" description="Disordered" evidence="1">
    <location>
        <begin position="1"/>
        <end position="68"/>
    </location>
</feature>
<evidence type="ECO:0000313" key="2">
    <source>
        <dbReference type="EMBL" id="GES37210.1"/>
    </source>
</evidence>
<evidence type="ECO:0000256" key="1">
    <source>
        <dbReference type="SAM" id="MobiDB-lite"/>
    </source>
</evidence>
<keyword evidence="3" id="KW-1185">Reference proteome</keyword>
<feature type="compositionally biased region" description="Polar residues" evidence="1">
    <location>
        <begin position="50"/>
        <end position="68"/>
    </location>
</feature>
<feature type="compositionally biased region" description="Low complexity" evidence="1">
    <location>
        <begin position="17"/>
        <end position="28"/>
    </location>
</feature>
<accession>A0ABQ0YKV8</accession>
<organism evidence="2 3">
    <name type="scientific">Rhodococcus aetherivorans</name>
    <dbReference type="NCBI Taxonomy" id="191292"/>
    <lineage>
        <taxon>Bacteria</taxon>
        <taxon>Bacillati</taxon>
        <taxon>Actinomycetota</taxon>
        <taxon>Actinomycetes</taxon>
        <taxon>Mycobacteriales</taxon>
        <taxon>Nocardiaceae</taxon>
        <taxon>Rhodococcus</taxon>
    </lineage>
</organism>
<sequence length="68" mass="6875">MVHPCTVAPSAALSTSGEAQRGGAATAGRPPPPVLGGRIPLPPRVRGCRSCSSGAQRSPGSPSTRRWN</sequence>
<proteinExistence type="predicted"/>
<evidence type="ECO:0000313" key="3">
    <source>
        <dbReference type="Proteomes" id="UP000325466"/>
    </source>
</evidence>
<dbReference type="Proteomes" id="UP000325466">
    <property type="component" value="Unassembled WGS sequence"/>
</dbReference>
<gene>
    <name evidence="2" type="ORF">RAJCM14343_2464</name>
</gene>
<comment type="caution">
    <text evidence="2">The sequence shown here is derived from an EMBL/GenBank/DDBJ whole genome shotgun (WGS) entry which is preliminary data.</text>
</comment>
<name>A0ABQ0YKV8_9NOCA</name>
<reference evidence="2 3" key="1">
    <citation type="journal article" date="2018" name="Biodegradation">
        <title>1,4-Dioxane degradation characteristics of Rhodococcus aetherivorans JCM 14343.</title>
        <authorList>
            <person name="Inoue D."/>
            <person name="Tsunoda T."/>
            <person name="Yamamoto N."/>
            <person name="Ike M."/>
            <person name="Sei K."/>
        </authorList>
    </citation>
    <scope>NUCLEOTIDE SEQUENCE [LARGE SCALE GENOMIC DNA]</scope>
    <source>
        <strain evidence="2 3">JCM 14343</strain>
    </source>
</reference>
<protein>
    <submittedName>
        <fullName evidence="2">Uncharacterized protein</fullName>
    </submittedName>
</protein>